<reference evidence="1" key="2">
    <citation type="submission" date="2021-08" db="EMBL/GenBank/DDBJ databases">
        <authorList>
            <person name="Dalcin Martins P."/>
        </authorList>
    </citation>
    <scope>NUCLEOTIDE SEQUENCE</scope>
    <source>
        <strain evidence="1">MAG_39</strain>
    </source>
</reference>
<dbReference type="AlphaFoldDB" id="A0A953SEH6"/>
<organism evidence="1 2">
    <name type="scientific">Candidatus Nitrobium versatile</name>
    <dbReference type="NCBI Taxonomy" id="2884831"/>
    <lineage>
        <taxon>Bacteria</taxon>
        <taxon>Pseudomonadati</taxon>
        <taxon>Nitrospirota</taxon>
        <taxon>Nitrospiria</taxon>
        <taxon>Nitrospirales</taxon>
        <taxon>Nitrospiraceae</taxon>
        <taxon>Candidatus Nitrobium</taxon>
    </lineage>
</organism>
<protein>
    <submittedName>
        <fullName evidence="1">Uncharacterized protein</fullName>
    </submittedName>
</protein>
<accession>A0A953SEH6</accession>
<comment type="caution">
    <text evidence="1">The sequence shown here is derived from an EMBL/GenBank/DDBJ whole genome shotgun (WGS) entry which is preliminary data.</text>
</comment>
<evidence type="ECO:0000313" key="1">
    <source>
        <dbReference type="EMBL" id="MBZ0157932.1"/>
    </source>
</evidence>
<reference evidence="1" key="1">
    <citation type="journal article" date="2021" name="bioRxiv">
        <title>Unraveling nitrogen, sulfur and carbon metabolic pathways and microbial community transcriptional responses to substrate deprivation and toxicity stresses in a bioreactor mimicking anoxic brackish coastal sediment conditions.</title>
        <authorList>
            <person name="Martins P.D."/>
            <person name="Echeveste M.J."/>
            <person name="Arshad A."/>
            <person name="Kurth J."/>
            <person name="Ouboter H."/>
            <person name="Jetten M.S.M."/>
            <person name="Welte C.U."/>
        </authorList>
    </citation>
    <scope>NUCLEOTIDE SEQUENCE</scope>
    <source>
        <strain evidence="1">MAG_39</strain>
    </source>
</reference>
<name>A0A953SEH6_9BACT</name>
<evidence type="ECO:0000313" key="2">
    <source>
        <dbReference type="Proteomes" id="UP000705867"/>
    </source>
</evidence>
<gene>
    <name evidence="1" type="ORF">K8I29_17175</name>
</gene>
<dbReference type="EMBL" id="JAIOIV010000132">
    <property type="protein sequence ID" value="MBZ0157932.1"/>
    <property type="molecule type" value="Genomic_DNA"/>
</dbReference>
<sequence>MHITYSYIGTIMKPYRCLFFLLLEDYIEAQTHFARDLDLHLERFARNLRDSAALVRPFTGDIDTVRQQVLDKPWTEDQLKEVQNTPALLMIDQDFDNFDPRSHPWLIINFGRRVTGTYGGQIPFKHILDDLVQVVLNANENFFTAAYNLKHEIHAAECAKIFEAKPGIFGFSIDLVHAASILKKIYTRMSEPRNNG</sequence>
<dbReference type="Proteomes" id="UP000705867">
    <property type="component" value="Unassembled WGS sequence"/>
</dbReference>
<proteinExistence type="predicted"/>